<dbReference type="PANTHER" id="PTHR45913:SF22">
    <property type="entry name" value="SCAN BOX DOMAIN-CONTAINING PROTEIN"/>
    <property type="match status" value="1"/>
</dbReference>
<sequence length="187" mass="21660">MVASVTKKQKYNDQYINYRFTSILADGIKKPQCVLCFKVLGNNSMRPTERDPAFFKRHERSLGKQRLDESVAFQQQNLSVVEASYEVSIEIAKKKAVCFKDDQTEASECKIRQISLSDDTVKRRISEMSDDIMEQVIQEIKSSPTGYKARKEMCFTTWIVFAHFLTNSRIDKAKSVQEMLPRLRISQ</sequence>
<name>A0A8J5JE82_HOMAM</name>
<feature type="non-terminal residue" evidence="1">
    <location>
        <position position="187"/>
    </location>
</feature>
<organism evidence="1 2">
    <name type="scientific">Homarus americanus</name>
    <name type="common">American lobster</name>
    <dbReference type="NCBI Taxonomy" id="6706"/>
    <lineage>
        <taxon>Eukaryota</taxon>
        <taxon>Metazoa</taxon>
        <taxon>Ecdysozoa</taxon>
        <taxon>Arthropoda</taxon>
        <taxon>Crustacea</taxon>
        <taxon>Multicrustacea</taxon>
        <taxon>Malacostraca</taxon>
        <taxon>Eumalacostraca</taxon>
        <taxon>Eucarida</taxon>
        <taxon>Decapoda</taxon>
        <taxon>Pleocyemata</taxon>
        <taxon>Astacidea</taxon>
        <taxon>Nephropoidea</taxon>
        <taxon>Nephropidae</taxon>
        <taxon>Homarus</taxon>
    </lineage>
</organism>
<reference evidence="1" key="1">
    <citation type="journal article" date="2021" name="Sci. Adv.">
        <title>The American lobster genome reveals insights on longevity, neural, and immune adaptations.</title>
        <authorList>
            <person name="Polinski J.M."/>
            <person name="Zimin A.V."/>
            <person name="Clark K.F."/>
            <person name="Kohn A.B."/>
            <person name="Sadowski N."/>
            <person name="Timp W."/>
            <person name="Ptitsyn A."/>
            <person name="Khanna P."/>
            <person name="Romanova D.Y."/>
            <person name="Williams P."/>
            <person name="Greenwood S.J."/>
            <person name="Moroz L.L."/>
            <person name="Walt D.R."/>
            <person name="Bodnar A.G."/>
        </authorList>
    </citation>
    <scope>NUCLEOTIDE SEQUENCE</scope>
    <source>
        <strain evidence="1">GMGI-L3</strain>
    </source>
</reference>
<accession>A0A8J5JE82</accession>
<keyword evidence="2" id="KW-1185">Reference proteome</keyword>
<comment type="caution">
    <text evidence="1">The sequence shown here is derived from an EMBL/GenBank/DDBJ whole genome shotgun (WGS) entry which is preliminary data.</text>
</comment>
<dbReference type="EMBL" id="JAHLQT010043233">
    <property type="protein sequence ID" value="KAG7155006.1"/>
    <property type="molecule type" value="Genomic_DNA"/>
</dbReference>
<dbReference type="PANTHER" id="PTHR45913">
    <property type="entry name" value="EPM2A-INTERACTING PROTEIN 1"/>
    <property type="match status" value="1"/>
</dbReference>
<dbReference type="AlphaFoldDB" id="A0A8J5JE82"/>
<evidence type="ECO:0000313" key="1">
    <source>
        <dbReference type="EMBL" id="KAG7155006.1"/>
    </source>
</evidence>
<evidence type="ECO:0000313" key="2">
    <source>
        <dbReference type="Proteomes" id="UP000747542"/>
    </source>
</evidence>
<proteinExistence type="predicted"/>
<protein>
    <submittedName>
        <fullName evidence="1">ZBED8-like 5</fullName>
    </submittedName>
</protein>
<dbReference type="Proteomes" id="UP000747542">
    <property type="component" value="Unassembled WGS sequence"/>
</dbReference>
<gene>
    <name evidence="1" type="primary">Zbed8-L5</name>
    <name evidence="1" type="ORF">Hamer_G015602</name>
</gene>